<dbReference type="Pfam" id="PF24536">
    <property type="entry name" value="NXPE4_C"/>
    <property type="match status" value="1"/>
</dbReference>
<evidence type="ECO:0000313" key="2">
    <source>
        <dbReference type="EMBL" id="RUS91712.1"/>
    </source>
</evidence>
<gene>
    <name evidence="2" type="ORF">EGW08_000538</name>
</gene>
<feature type="non-terminal residue" evidence="2">
    <location>
        <position position="246"/>
    </location>
</feature>
<organism evidence="2 3">
    <name type="scientific">Elysia chlorotica</name>
    <name type="common">Eastern emerald elysia</name>
    <name type="synonym">Sea slug</name>
    <dbReference type="NCBI Taxonomy" id="188477"/>
    <lineage>
        <taxon>Eukaryota</taxon>
        <taxon>Metazoa</taxon>
        <taxon>Spiralia</taxon>
        <taxon>Lophotrochozoa</taxon>
        <taxon>Mollusca</taxon>
        <taxon>Gastropoda</taxon>
        <taxon>Heterobranchia</taxon>
        <taxon>Euthyneura</taxon>
        <taxon>Panpulmonata</taxon>
        <taxon>Sacoglossa</taxon>
        <taxon>Placobranchoidea</taxon>
        <taxon>Plakobranchidae</taxon>
        <taxon>Elysia</taxon>
    </lineage>
</organism>
<dbReference type="AlphaFoldDB" id="A0A3S1BUQ5"/>
<dbReference type="Proteomes" id="UP000271974">
    <property type="component" value="Unassembled WGS sequence"/>
</dbReference>
<dbReference type="OrthoDB" id="6148740at2759"/>
<feature type="domain" description="NXPE C-terminal" evidence="1">
    <location>
        <begin position="16"/>
        <end position="243"/>
    </location>
</feature>
<dbReference type="PANTHER" id="PTHR16165:SF5">
    <property type="entry name" value="NXPE FAMILY MEMBER 3"/>
    <property type="match status" value="1"/>
</dbReference>
<proteinExistence type="predicted"/>
<sequence length="246" mass="28367">TWQLQRPRGFMLHGHWIRTDCATGRLDAGVERACLANTTLTFAGDSTLLQLFTDLIPRTGCTLVESHALHWHRPRACVRADTGFQMSWALHGHPHQNQQQQQHQHQQPLLLQQQQQFEHLPQKQRHVVLITLFIHLSIHHMNVFRDRIRAARMAVERLLERSPSTLVVVRGPHTAYYGWSPHLGGDMMGPAMREIIVSEFRPLRDKVVYLDFWDMTVAMENSNFHPDPAINTAMLNALLHHVCAKT</sequence>
<keyword evidence="3" id="KW-1185">Reference proteome</keyword>
<evidence type="ECO:0000259" key="1">
    <source>
        <dbReference type="Pfam" id="PF24536"/>
    </source>
</evidence>
<dbReference type="InterPro" id="IPR057106">
    <property type="entry name" value="NXPE4_C"/>
</dbReference>
<evidence type="ECO:0000313" key="3">
    <source>
        <dbReference type="Proteomes" id="UP000271974"/>
    </source>
</evidence>
<reference evidence="2 3" key="1">
    <citation type="submission" date="2019-01" db="EMBL/GenBank/DDBJ databases">
        <title>A draft genome assembly of the solar-powered sea slug Elysia chlorotica.</title>
        <authorList>
            <person name="Cai H."/>
            <person name="Li Q."/>
            <person name="Fang X."/>
            <person name="Li J."/>
            <person name="Curtis N.E."/>
            <person name="Altenburger A."/>
            <person name="Shibata T."/>
            <person name="Feng M."/>
            <person name="Maeda T."/>
            <person name="Schwartz J.A."/>
            <person name="Shigenobu S."/>
            <person name="Lundholm N."/>
            <person name="Nishiyama T."/>
            <person name="Yang H."/>
            <person name="Hasebe M."/>
            <person name="Li S."/>
            <person name="Pierce S.K."/>
            <person name="Wang J."/>
        </authorList>
    </citation>
    <scope>NUCLEOTIDE SEQUENCE [LARGE SCALE GENOMIC DNA]</scope>
    <source>
        <strain evidence="2">EC2010</strain>
        <tissue evidence="2">Whole organism of an adult</tissue>
    </source>
</reference>
<protein>
    <recommendedName>
        <fullName evidence="1">NXPE C-terminal domain-containing protein</fullName>
    </recommendedName>
</protein>
<accession>A0A3S1BUQ5</accession>
<comment type="caution">
    <text evidence="2">The sequence shown here is derived from an EMBL/GenBank/DDBJ whole genome shotgun (WGS) entry which is preliminary data.</text>
</comment>
<dbReference type="PANTHER" id="PTHR16165">
    <property type="entry name" value="NXPE FAMILY MEMBER"/>
    <property type="match status" value="1"/>
</dbReference>
<dbReference type="EMBL" id="RQTK01000007">
    <property type="protein sequence ID" value="RUS91712.1"/>
    <property type="molecule type" value="Genomic_DNA"/>
</dbReference>
<name>A0A3S1BUQ5_ELYCH</name>
<feature type="non-terminal residue" evidence="2">
    <location>
        <position position="1"/>
    </location>
</feature>